<dbReference type="SUPFAM" id="SSF56672">
    <property type="entry name" value="DNA/RNA polymerases"/>
    <property type="match status" value="1"/>
</dbReference>
<dbReference type="AlphaFoldDB" id="A0A8J4XYD5"/>
<dbReference type="EMBL" id="JACEEZ010017578">
    <property type="protein sequence ID" value="KAG0717428.1"/>
    <property type="molecule type" value="Genomic_DNA"/>
</dbReference>
<dbReference type="InterPro" id="IPR000477">
    <property type="entry name" value="RT_dom"/>
</dbReference>
<dbReference type="PROSITE" id="PS50878">
    <property type="entry name" value="RT_POL"/>
    <property type="match status" value="1"/>
</dbReference>
<sequence length="163" mass="17730">MLSTISDRKAVVTFMDLEKAFEMASGPVILVSLAEKGIQSRLLRWTLDFLSERQVRVNFQGTLSDLATFENGTPQGSILSPFLFNILVENLVSLPLGTCTKILGYADDLALITTGPWHAQNAQTAITTVGNRCIELGLKIKTTKTKQGSSLWLTDTTSSPNAP</sequence>
<dbReference type="Proteomes" id="UP000770661">
    <property type="component" value="Unassembled WGS sequence"/>
</dbReference>
<comment type="caution">
    <text evidence="2">The sequence shown here is derived from an EMBL/GenBank/DDBJ whole genome shotgun (WGS) entry which is preliminary data.</text>
</comment>
<proteinExistence type="predicted"/>
<evidence type="ECO:0000313" key="3">
    <source>
        <dbReference type="Proteomes" id="UP000770661"/>
    </source>
</evidence>
<reference evidence="2" key="1">
    <citation type="submission" date="2020-07" db="EMBL/GenBank/DDBJ databases">
        <title>The High-quality genome of the commercially important snow crab, Chionoecetes opilio.</title>
        <authorList>
            <person name="Jeong J.-H."/>
            <person name="Ryu S."/>
        </authorList>
    </citation>
    <scope>NUCLEOTIDE SEQUENCE</scope>
    <source>
        <strain evidence="2">MADBK_172401_WGS</strain>
        <tissue evidence="2">Digestive gland</tissue>
    </source>
</reference>
<protein>
    <submittedName>
        <fullName evidence="2">RNA-directed DNA polymerase from mobile element jockey</fullName>
    </submittedName>
</protein>
<organism evidence="2 3">
    <name type="scientific">Chionoecetes opilio</name>
    <name type="common">Atlantic snow crab</name>
    <name type="synonym">Cancer opilio</name>
    <dbReference type="NCBI Taxonomy" id="41210"/>
    <lineage>
        <taxon>Eukaryota</taxon>
        <taxon>Metazoa</taxon>
        <taxon>Ecdysozoa</taxon>
        <taxon>Arthropoda</taxon>
        <taxon>Crustacea</taxon>
        <taxon>Multicrustacea</taxon>
        <taxon>Malacostraca</taxon>
        <taxon>Eumalacostraca</taxon>
        <taxon>Eucarida</taxon>
        <taxon>Decapoda</taxon>
        <taxon>Pleocyemata</taxon>
        <taxon>Brachyura</taxon>
        <taxon>Eubrachyura</taxon>
        <taxon>Majoidea</taxon>
        <taxon>Majidae</taxon>
        <taxon>Chionoecetes</taxon>
    </lineage>
</organism>
<keyword evidence="2" id="KW-0548">Nucleotidyltransferase</keyword>
<evidence type="ECO:0000259" key="1">
    <source>
        <dbReference type="PROSITE" id="PS50878"/>
    </source>
</evidence>
<keyword evidence="3" id="KW-1185">Reference proteome</keyword>
<accession>A0A8J4XYD5</accession>
<name>A0A8J4XYD5_CHIOP</name>
<dbReference type="Pfam" id="PF00078">
    <property type="entry name" value="RVT_1"/>
    <property type="match status" value="1"/>
</dbReference>
<dbReference type="GO" id="GO:0003964">
    <property type="term" value="F:RNA-directed DNA polymerase activity"/>
    <property type="evidence" value="ECO:0007669"/>
    <property type="project" value="UniProtKB-KW"/>
</dbReference>
<feature type="domain" description="Reverse transcriptase" evidence="1">
    <location>
        <begin position="1"/>
        <end position="163"/>
    </location>
</feature>
<dbReference type="InterPro" id="IPR043502">
    <property type="entry name" value="DNA/RNA_pol_sf"/>
</dbReference>
<keyword evidence="2" id="KW-0695">RNA-directed DNA polymerase</keyword>
<keyword evidence="2" id="KW-0808">Transferase</keyword>
<dbReference type="OrthoDB" id="445826at2759"/>
<gene>
    <name evidence="2" type="primary">pol_42</name>
    <name evidence="2" type="ORF">GWK47_054463</name>
</gene>
<dbReference type="PANTHER" id="PTHR19446">
    <property type="entry name" value="REVERSE TRANSCRIPTASES"/>
    <property type="match status" value="1"/>
</dbReference>
<evidence type="ECO:0000313" key="2">
    <source>
        <dbReference type="EMBL" id="KAG0717428.1"/>
    </source>
</evidence>